<evidence type="ECO:0000313" key="1">
    <source>
        <dbReference type="EMBL" id="TKS14605.1"/>
    </source>
</evidence>
<proteinExistence type="predicted"/>
<name>A0A4U5QZQ6_POPAL</name>
<sequence length="117" mass="13052">MNCAFLYSGFSICSDKGEEKCAWTRISDVKGGPGTKNPSRGVAGLGMGPQTDPIEVALILLYPSICTLKTKTKFDRNFACRWPMGEEETECYRPIYNLIGNCVHNLSRKAWADFYLS</sequence>
<gene>
    <name evidence="1" type="ORF">D5086_0000046790</name>
</gene>
<dbReference type="EMBL" id="RCHU01000113">
    <property type="protein sequence ID" value="TKS14605.1"/>
    <property type="molecule type" value="Genomic_DNA"/>
</dbReference>
<reference evidence="1" key="1">
    <citation type="submission" date="2018-10" db="EMBL/GenBank/DDBJ databases">
        <title>Population genomic analysis revealed the cold adaptation of white poplar.</title>
        <authorList>
            <person name="Liu Y.-J."/>
        </authorList>
    </citation>
    <scope>NUCLEOTIDE SEQUENCE [LARGE SCALE GENOMIC DNA]</scope>
    <source>
        <strain evidence="1">PAL-ZL1</strain>
    </source>
</reference>
<comment type="caution">
    <text evidence="1">The sequence shown here is derived from an EMBL/GenBank/DDBJ whole genome shotgun (WGS) entry which is preliminary data.</text>
</comment>
<dbReference type="AlphaFoldDB" id="A0A4U5QZQ6"/>
<protein>
    <submittedName>
        <fullName evidence="1">Uncharacterized protein</fullName>
    </submittedName>
</protein>
<accession>A0A4U5QZQ6</accession>
<organism evidence="1">
    <name type="scientific">Populus alba</name>
    <name type="common">White poplar</name>
    <dbReference type="NCBI Taxonomy" id="43335"/>
    <lineage>
        <taxon>Eukaryota</taxon>
        <taxon>Viridiplantae</taxon>
        <taxon>Streptophyta</taxon>
        <taxon>Embryophyta</taxon>
        <taxon>Tracheophyta</taxon>
        <taxon>Spermatophyta</taxon>
        <taxon>Magnoliopsida</taxon>
        <taxon>eudicotyledons</taxon>
        <taxon>Gunneridae</taxon>
        <taxon>Pentapetalae</taxon>
        <taxon>rosids</taxon>
        <taxon>fabids</taxon>
        <taxon>Malpighiales</taxon>
        <taxon>Salicaceae</taxon>
        <taxon>Saliceae</taxon>
        <taxon>Populus</taxon>
    </lineage>
</organism>